<dbReference type="Gene3D" id="2.40.420.20">
    <property type="match status" value="1"/>
</dbReference>
<accession>A0A840CMY3</accession>
<dbReference type="RefSeq" id="WP_246348011.1">
    <property type="nucleotide sequence ID" value="NZ_JACIEP010000004.1"/>
</dbReference>
<dbReference type="AlphaFoldDB" id="A0A840CMY3"/>
<dbReference type="Gene3D" id="1.10.287.470">
    <property type="entry name" value="Helix hairpin bin"/>
    <property type="match status" value="1"/>
</dbReference>
<reference evidence="6 7" key="1">
    <citation type="submission" date="2020-08" db="EMBL/GenBank/DDBJ databases">
        <title>Genomic Encyclopedia of Type Strains, Phase IV (KMG-IV): sequencing the most valuable type-strain genomes for metagenomic binning, comparative biology and taxonomic classification.</title>
        <authorList>
            <person name="Goeker M."/>
        </authorList>
    </citation>
    <scope>NUCLEOTIDE SEQUENCE [LARGE SCALE GENOMIC DNA]</scope>
    <source>
        <strain evidence="6 7">DSM 104969</strain>
    </source>
</reference>
<feature type="domain" description="CzcB-like barrel-sandwich hybrid" evidence="5">
    <location>
        <begin position="72"/>
        <end position="206"/>
    </location>
</feature>
<evidence type="ECO:0000256" key="3">
    <source>
        <dbReference type="SAM" id="Coils"/>
    </source>
</evidence>
<comment type="similarity">
    <text evidence="1">Belongs to the membrane fusion protein (MFP) (TC 8.A.1) family.</text>
</comment>
<dbReference type="EMBL" id="JACIEP010000004">
    <property type="protein sequence ID" value="MBB4035408.1"/>
    <property type="molecule type" value="Genomic_DNA"/>
</dbReference>
<dbReference type="FunFam" id="2.40.30.170:FF:000010">
    <property type="entry name" value="Efflux RND transporter periplasmic adaptor subunit"/>
    <property type="match status" value="1"/>
</dbReference>
<evidence type="ECO:0000259" key="5">
    <source>
        <dbReference type="Pfam" id="PF25973"/>
    </source>
</evidence>
<dbReference type="GO" id="GO:0016020">
    <property type="term" value="C:membrane"/>
    <property type="evidence" value="ECO:0007669"/>
    <property type="project" value="InterPro"/>
</dbReference>
<evidence type="ECO:0000256" key="1">
    <source>
        <dbReference type="ARBA" id="ARBA00009477"/>
    </source>
</evidence>
<name>A0A840CMY3_9BACT</name>
<dbReference type="InterPro" id="IPR058792">
    <property type="entry name" value="Beta-barrel_RND_2"/>
</dbReference>
<dbReference type="InterPro" id="IPR051909">
    <property type="entry name" value="MFP_Cation_Efflux"/>
</dbReference>
<feature type="domain" description="CusB-like beta-barrel" evidence="4">
    <location>
        <begin position="209"/>
        <end position="285"/>
    </location>
</feature>
<sequence>MKIAVAVCAVFLISCSGSNDTNKEQGNTGKMNQSFLNNIKTIKAGFDNQNEELTLTGKVDYDPDKVINYASLVNGIAERTYFSLGDKVQQGQTLLDIRSSDLSSLQSDAISAESEVKIAQRELQTAQSMYEDNMLSERELLEAQAKVKQAQATFSKVQTDMGVHGTNKGNGKFAIKSPMTGYIVGKNISSGSTVSADGDVLFTVADLSTVWITANVYASNLQFVNEGMEVAITTLSYPGEIFNGKISSLSQIFDPEEKVLKARIVMDNKDLRLKPEMSVVIKLKNMASEQFMAIPSDALIFDDDQYFVIVKEPGDEFRIRKVMLRGHNNKTTYIDSGLSSDEEIVVNNQLLIYAGLKEK</sequence>
<feature type="coiled-coil region" evidence="3">
    <location>
        <begin position="102"/>
        <end position="153"/>
    </location>
</feature>
<dbReference type="SUPFAM" id="SSF111369">
    <property type="entry name" value="HlyD-like secretion proteins"/>
    <property type="match status" value="1"/>
</dbReference>
<evidence type="ECO:0000256" key="2">
    <source>
        <dbReference type="ARBA" id="ARBA00022448"/>
    </source>
</evidence>
<dbReference type="PANTHER" id="PTHR30097:SF4">
    <property type="entry name" value="SLR6042 PROTEIN"/>
    <property type="match status" value="1"/>
</dbReference>
<dbReference type="Pfam" id="PF25954">
    <property type="entry name" value="Beta-barrel_RND_2"/>
    <property type="match status" value="1"/>
</dbReference>
<proteinExistence type="inferred from homology"/>
<dbReference type="PANTHER" id="PTHR30097">
    <property type="entry name" value="CATION EFFLUX SYSTEM PROTEIN CUSB"/>
    <property type="match status" value="1"/>
</dbReference>
<keyword evidence="2" id="KW-0813">Transport</keyword>
<dbReference type="PROSITE" id="PS51257">
    <property type="entry name" value="PROKAR_LIPOPROTEIN"/>
    <property type="match status" value="1"/>
</dbReference>
<dbReference type="NCBIfam" id="TIGR01730">
    <property type="entry name" value="RND_mfp"/>
    <property type="match status" value="1"/>
</dbReference>
<dbReference type="InterPro" id="IPR006143">
    <property type="entry name" value="RND_pump_MFP"/>
</dbReference>
<dbReference type="GO" id="GO:0030313">
    <property type="term" value="C:cell envelope"/>
    <property type="evidence" value="ECO:0007669"/>
    <property type="project" value="TreeGrafter"/>
</dbReference>
<dbReference type="InterPro" id="IPR058647">
    <property type="entry name" value="BSH_CzcB-like"/>
</dbReference>
<dbReference type="GO" id="GO:0015679">
    <property type="term" value="P:plasma membrane copper ion transport"/>
    <property type="evidence" value="ECO:0007669"/>
    <property type="project" value="TreeGrafter"/>
</dbReference>
<keyword evidence="7" id="KW-1185">Reference proteome</keyword>
<comment type="caution">
    <text evidence="6">The sequence shown here is derived from an EMBL/GenBank/DDBJ whole genome shotgun (WGS) entry which is preliminary data.</text>
</comment>
<dbReference type="Pfam" id="PF25973">
    <property type="entry name" value="BSH_CzcB"/>
    <property type="match status" value="1"/>
</dbReference>
<dbReference type="Proteomes" id="UP000555103">
    <property type="component" value="Unassembled WGS sequence"/>
</dbReference>
<dbReference type="Gene3D" id="2.40.50.100">
    <property type="match status" value="1"/>
</dbReference>
<protein>
    <submittedName>
        <fullName evidence="6">Cobalt-zinc-cadmium efflux system membrane fusion protein</fullName>
    </submittedName>
</protein>
<dbReference type="Gene3D" id="2.40.30.170">
    <property type="match status" value="1"/>
</dbReference>
<evidence type="ECO:0000313" key="6">
    <source>
        <dbReference type="EMBL" id="MBB4035408.1"/>
    </source>
</evidence>
<dbReference type="GO" id="GO:0060003">
    <property type="term" value="P:copper ion export"/>
    <property type="evidence" value="ECO:0007669"/>
    <property type="project" value="TreeGrafter"/>
</dbReference>
<dbReference type="GO" id="GO:0022857">
    <property type="term" value="F:transmembrane transporter activity"/>
    <property type="evidence" value="ECO:0007669"/>
    <property type="project" value="InterPro"/>
</dbReference>
<gene>
    <name evidence="6" type="ORF">GGR21_001301</name>
</gene>
<evidence type="ECO:0000313" key="7">
    <source>
        <dbReference type="Proteomes" id="UP000555103"/>
    </source>
</evidence>
<keyword evidence="3" id="KW-0175">Coiled coil</keyword>
<organism evidence="6 7">
    <name type="scientific">Dysgonomonas hofstadii</name>
    <dbReference type="NCBI Taxonomy" id="637886"/>
    <lineage>
        <taxon>Bacteria</taxon>
        <taxon>Pseudomonadati</taxon>
        <taxon>Bacteroidota</taxon>
        <taxon>Bacteroidia</taxon>
        <taxon>Bacteroidales</taxon>
        <taxon>Dysgonomonadaceae</taxon>
        <taxon>Dysgonomonas</taxon>
    </lineage>
</organism>
<evidence type="ECO:0000259" key="4">
    <source>
        <dbReference type="Pfam" id="PF25954"/>
    </source>
</evidence>